<dbReference type="AlphaFoldDB" id="A0A1F6H1U8"/>
<proteinExistence type="predicted"/>
<protein>
    <recommendedName>
        <fullName evidence="4">DUF465 domain-containing protein</fullName>
    </recommendedName>
</protein>
<name>A0A1F6H1U8_9PROT</name>
<gene>
    <name evidence="2" type="ORF">A2557_10865</name>
</gene>
<keyword evidence="1" id="KW-0175">Coiled coil</keyword>
<dbReference type="Gene3D" id="6.10.280.50">
    <property type="match status" value="1"/>
</dbReference>
<feature type="coiled-coil region" evidence="1">
    <location>
        <begin position="12"/>
        <end position="39"/>
    </location>
</feature>
<evidence type="ECO:0000256" key="1">
    <source>
        <dbReference type="SAM" id="Coils"/>
    </source>
</evidence>
<dbReference type="Proteomes" id="UP000177583">
    <property type="component" value="Unassembled WGS sequence"/>
</dbReference>
<dbReference type="InterPro" id="IPR007420">
    <property type="entry name" value="DUF465"/>
</dbReference>
<organism evidence="2 3">
    <name type="scientific">Candidatus Lambdaproteobacteria bacterium RIFOXYD2_FULL_56_26</name>
    <dbReference type="NCBI Taxonomy" id="1817773"/>
    <lineage>
        <taxon>Bacteria</taxon>
        <taxon>Pseudomonadati</taxon>
        <taxon>Pseudomonadota</taxon>
        <taxon>Candidatus Lambdaproteobacteria</taxon>
    </lineage>
</organism>
<evidence type="ECO:0008006" key="4">
    <source>
        <dbReference type="Google" id="ProtNLM"/>
    </source>
</evidence>
<comment type="caution">
    <text evidence="2">The sequence shown here is derived from an EMBL/GenBank/DDBJ whole genome shotgun (WGS) entry which is preliminary data.</text>
</comment>
<evidence type="ECO:0000313" key="2">
    <source>
        <dbReference type="EMBL" id="OGH04341.1"/>
    </source>
</evidence>
<sequence>MEAKDRELLKTHRKSNYELDKLAKEHDELEAKISEMEHAKGLSPDDEIRLHKLKKRKLEGRERLEEIFQTLR</sequence>
<dbReference type="EMBL" id="MFNF01000004">
    <property type="protein sequence ID" value="OGH04341.1"/>
    <property type="molecule type" value="Genomic_DNA"/>
</dbReference>
<dbReference type="Pfam" id="PF04325">
    <property type="entry name" value="DUF465"/>
    <property type="match status" value="1"/>
</dbReference>
<dbReference type="InterPro" id="IPR038444">
    <property type="entry name" value="DUF465_sf"/>
</dbReference>
<reference evidence="2 3" key="1">
    <citation type="journal article" date="2016" name="Nat. Commun.">
        <title>Thousands of microbial genomes shed light on interconnected biogeochemical processes in an aquifer system.</title>
        <authorList>
            <person name="Anantharaman K."/>
            <person name="Brown C.T."/>
            <person name="Hug L.A."/>
            <person name="Sharon I."/>
            <person name="Castelle C.J."/>
            <person name="Probst A.J."/>
            <person name="Thomas B.C."/>
            <person name="Singh A."/>
            <person name="Wilkins M.J."/>
            <person name="Karaoz U."/>
            <person name="Brodie E.L."/>
            <person name="Williams K.H."/>
            <person name="Hubbard S.S."/>
            <person name="Banfield J.F."/>
        </authorList>
    </citation>
    <scope>NUCLEOTIDE SEQUENCE [LARGE SCALE GENOMIC DNA]</scope>
</reference>
<accession>A0A1F6H1U8</accession>
<evidence type="ECO:0000313" key="3">
    <source>
        <dbReference type="Proteomes" id="UP000177583"/>
    </source>
</evidence>